<reference evidence="4" key="1">
    <citation type="journal article" date="2011" name="Genome Res.">
        <title>Phylogeny-wide analysis of social amoeba genomes highlights ancient origins for complex intercellular communication.</title>
        <authorList>
            <person name="Heidel A.J."/>
            <person name="Lawal H.M."/>
            <person name="Felder M."/>
            <person name="Schilde C."/>
            <person name="Helps N.R."/>
            <person name="Tunggal B."/>
            <person name="Rivero F."/>
            <person name="John U."/>
            <person name="Schleicher M."/>
            <person name="Eichinger L."/>
            <person name="Platzer M."/>
            <person name="Noegel A.A."/>
            <person name="Schaap P."/>
            <person name="Gloeckner G."/>
        </authorList>
    </citation>
    <scope>NUCLEOTIDE SEQUENCE [LARGE SCALE GENOMIC DNA]</scope>
    <source>
        <strain evidence="4">SH3</strain>
    </source>
</reference>
<evidence type="ECO:0000259" key="2">
    <source>
        <dbReference type="Pfam" id="PF22622"/>
    </source>
</evidence>
<dbReference type="OMA" id="FKHTDQE"/>
<keyword evidence="4" id="KW-1185">Reference proteome</keyword>
<organism evidence="3 4">
    <name type="scientific">Cavenderia fasciculata</name>
    <name type="common">Slime mold</name>
    <name type="synonym">Dictyostelium fasciculatum</name>
    <dbReference type="NCBI Taxonomy" id="261658"/>
    <lineage>
        <taxon>Eukaryota</taxon>
        <taxon>Amoebozoa</taxon>
        <taxon>Evosea</taxon>
        <taxon>Eumycetozoa</taxon>
        <taxon>Dictyostelia</taxon>
        <taxon>Acytosteliales</taxon>
        <taxon>Cavenderiaceae</taxon>
        <taxon>Cavenderia</taxon>
    </lineage>
</organism>
<dbReference type="GeneID" id="14873630"/>
<dbReference type="Proteomes" id="UP000007797">
    <property type="component" value="Unassembled WGS sequence"/>
</dbReference>
<dbReference type="SUPFAM" id="SSF54637">
    <property type="entry name" value="Thioesterase/thiol ester dehydrase-isomerase"/>
    <property type="match status" value="2"/>
</dbReference>
<dbReference type="GO" id="GO:0004300">
    <property type="term" value="F:enoyl-CoA hydratase activity"/>
    <property type="evidence" value="ECO:0007669"/>
    <property type="project" value="TreeGrafter"/>
</dbReference>
<dbReference type="STRING" id="1054147.F4PSB4"/>
<sequence length="303" mass="33590">MTVDAQKVKKHVFRDVEYNLTEKDVALYAISIGADKSNLKFVYEQNEQFCAIPSMGVVFPYDILLQTLDGFEGLEFDPMMLLHGEQYMEILSPIPTRAKLVTRAKVNNLLDKGSGALLVVDAITSDKETGKDIVFNQFSLFIRGMGGFDQNRSSTAKTATTTTVDLSTPPKKECDAKFNYKTSTDQAILYRLAGGDLNPLHVDPEMSKLGGFDVPILHGLCTFGIACRSILAQYCDNDPSRFKSMRVRFSKHVFPGETIQTQMWTIPQAPNKVIFNSLVLERPGAYPLTGGIAEIIPSSKSKL</sequence>
<dbReference type="Pfam" id="PF22622">
    <property type="entry name" value="MFE-2_hydrat-2_N"/>
    <property type="match status" value="1"/>
</dbReference>
<dbReference type="KEGG" id="dfa:DFA_00521"/>
<name>F4PSB4_CACFS</name>
<dbReference type="Pfam" id="PF01575">
    <property type="entry name" value="MaoC_dehydratas"/>
    <property type="match status" value="1"/>
</dbReference>
<dbReference type="EMBL" id="GL883010">
    <property type="protein sequence ID" value="EGG20660.1"/>
    <property type="molecule type" value="Genomic_DNA"/>
</dbReference>
<feature type="domain" description="MaoC-like" evidence="1">
    <location>
        <begin position="168"/>
        <end position="265"/>
    </location>
</feature>
<dbReference type="Gene3D" id="3.10.129.10">
    <property type="entry name" value="Hotdog Thioesterase"/>
    <property type="match status" value="2"/>
</dbReference>
<dbReference type="PANTHER" id="PTHR13078">
    <property type="entry name" value="PEROXISOMAL MULTIFUNCTIONAL ENZYME TYPE 2-RELATED"/>
    <property type="match status" value="1"/>
</dbReference>
<accession>F4PSB4</accession>
<evidence type="ECO:0000259" key="1">
    <source>
        <dbReference type="Pfam" id="PF01575"/>
    </source>
</evidence>
<dbReference type="PANTHER" id="PTHR13078:SF56">
    <property type="entry name" value="PEROXISOMAL MULTIFUNCTIONAL ENZYME TYPE 2"/>
    <property type="match status" value="1"/>
</dbReference>
<feature type="domain" description="Peroxisomal multifunctional enzyme type 2-like N-terminal" evidence="2">
    <location>
        <begin position="18"/>
        <end position="144"/>
    </location>
</feature>
<evidence type="ECO:0000313" key="3">
    <source>
        <dbReference type="EMBL" id="EGG20660.1"/>
    </source>
</evidence>
<dbReference type="RefSeq" id="XP_004358510.1">
    <property type="nucleotide sequence ID" value="XM_004358453.1"/>
</dbReference>
<dbReference type="InterPro" id="IPR029069">
    <property type="entry name" value="HotDog_dom_sf"/>
</dbReference>
<dbReference type="InterPro" id="IPR054357">
    <property type="entry name" value="MFE-2_N"/>
</dbReference>
<dbReference type="GO" id="GO:0044594">
    <property type="term" value="F:17-beta-hydroxysteroid dehydrogenase (NAD+) activity"/>
    <property type="evidence" value="ECO:0007669"/>
    <property type="project" value="TreeGrafter"/>
</dbReference>
<gene>
    <name evidence="3" type="primary">mfeB</name>
    <name evidence="3" type="ORF">DFA_00521</name>
</gene>
<dbReference type="OrthoDB" id="3592703at2759"/>
<dbReference type="GO" id="GO:0003857">
    <property type="term" value="F:(3S)-3-hydroxyacyl-CoA dehydrogenase (NAD+) activity"/>
    <property type="evidence" value="ECO:0007669"/>
    <property type="project" value="TreeGrafter"/>
</dbReference>
<dbReference type="InterPro" id="IPR002539">
    <property type="entry name" value="MaoC-like_dom"/>
</dbReference>
<dbReference type="GO" id="GO:0006635">
    <property type="term" value="P:fatty acid beta-oxidation"/>
    <property type="evidence" value="ECO:0007669"/>
    <property type="project" value="TreeGrafter"/>
</dbReference>
<dbReference type="GO" id="GO:0005777">
    <property type="term" value="C:peroxisome"/>
    <property type="evidence" value="ECO:0007669"/>
    <property type="project" value="TreeGrafter"/>
</dbReference>
<dbReference type="AlphaFoldDB" id="F4PSB4"/>
<proteinExistence type="predicted"/>
<evidence type="ECO:0000313" key="4">
    <source>
        <dbReference type="Proteomes" id="UP000007797"/>
    </source>
</evidence>
<dbReference type="CDD" id="cd03448">
    <property type="entry name" value="HDE_HSD"/>
    <property type="match status" value="1"/>
</dbReference>
<protein>
    <submittedName>
        <fullName evidence="3">Hypothetical peroxisomal multifunctional enzyme 2</fullName>
    </submittedName>
</protein>